<organism evidence="1 2">
    <name type="scientific">Geomonas terrae</name>
    <dbReference type="NCBI Taxonomy" id="2562681"/>
    <lineage>
        <taxon>Bacteria</taxon>
        <taxon>Pseudomonadati</taxon>
        <taxon>Thermodesulfobacteriota</taxon>
        <taxon>Desulfuromonadia</taxon>
        <taxon>Geobacterales</taxon>
        <taxon>Geobacteraceae</taxon>
        <taxon>Geomonas</taxon>
    </lineage>
</organism>
<evidence type="ECO:0008006" key="3">
    <source>
        <dbReference type="Google" id="ProtNLM"/>
    </source>
</evidence>
<keyword evidence="2" id="KW-1185">Reference proteome</keyword>
<sequence length="286" mass="33127">MIWIDLKHKLPTDADLPADVRWSQADWDAWLAESQQFVAVLAWLDDAGQTKIRNQYIDDHSAHWGKLKPWLKALSGGKCWFSEVKELYSHYDVEHFRPKKEAKELDETIRDGYWWLAFDYMNFRLCGNVGNRKKGGWFPLKNGSLCSTYVNRCEESETAYFIDPIDDNDVSLIAFDEEGKMVPVPGSLQWEQDRVTETAKRLKLNEHVELAEARRKVWKKMDILINDFLNAKSRCGAGNNPAVKGELTQIRARIREMLRPEEELTAVAKWCILLRNNPQLSTLVGL</sequence>
<dbReference type="EMBL" id="SRSC01000003">
    <property type="protein sequence ID" value="TGU71523.1"/>
    <property type="molecule type" value="Genomic_DNA"/>
</dbReference>
<name>A0A4S1CE63_9BACT</name>
<reference evidence="1 2" key="1">
    <citation type="submission" date="2019-04" db="EMBL/GenBank/DDBJ databases">
        <title>Geobacter oryzae sp. nov., ferric-reducing bacteria isolated from paddy soil.</title>
        <authorList>
            <person name="Xu Z."/>
            <person name="Masuda Y."/>
            <person name="Itoh H."/>
            <person name="Senoo K."/>
        </authorList>
    </citation>
    <scope>NUCLEOTIDE SEQUENCE [LARGE SCALE GENOMIC DNA]</scope>
    <source>
        <strain evidence="1 2">Red111</strain>
    </source>
</reference>
<evidence type="ECO:0000313" key="1">
    <source>
        <dbReference type="EMBL" id="TGU71523.1"/>
    </source>
</evidence>
<accession>A0A4S1CE63</accession>
<comment type="caution">
    <text evidence="1">The sequence shown here is derived from an EMBL/GenBank/DDBJ whole genome shotgun (WGS) entry which is preliminary data.</text>
</comment>
<protein>
    <recommendedName>
        <fullName evidence="3">TIGR02646 family protein</fullName>
    </recommendedName>
</protein>
<dbReference type="Proteomes" id="UP000306416">
    <property type="component" value="Unassembled WGS sequence"/>
</dbReference>
<proteinExistence type="predicted"/>
<dbReference type="RefSeq" id="WP_135871194.1">
    <property type="nucleotide sequence ID" value="NZ_SRSC01000003.1"/>
</dbReference>
<evidence type="ECO:0000313" key="2">
    <source>
        <dbReference type="Proteomes" id="UP000306416"/>
    </source>
</evidence>
<dbReference type="AlphaFoldDB" id="A0A4S1CE63"/>
<gene>
    <name evidence="1" type="ORF">E4633_14515</name>
</gene>